<evidence type="ECO:0000313" key="2">
    <source>
        <dbReference type="Proteomes" id="UP001319200"/>
    </source>
</evidence>
<organism evidence="1 2">
    <name type="scientific">Chryseosolibacter histidini</name>
    <dbReference type="NCBI Taxonomy" id="2782349"/>
    <lineage>
        <taxon>Bacteria</taxon>
        <taxon>Pseudomonadati</taxon>
        <taxon>Bacteroidota</taxon>
        <taxon>Cytophagia</taxon>
        <taxon>Cytophagales</taxon>
        <taxon>Chryseotaleaceae</taxon>
        <taxon>Chryseosolibacter</taxon>
    </lineage>
</organism>
<dbReference type="EMBL" id="JAHESF010000059">
    <property type="protein sequence ID" value="MBT1701170.1"/>
    <property type="molecule type" value="Genomic_DNA"/>
</dbReference>
<reference evidence="1 2" key="1">
    <citation type="submission" date="2021-05" db="EMBL/GenBank/DDBJ databases">
        <title>A Polyphasic approach of four new species of the genus Ohtaekwangia: Ohtaekwangia histidinii sp. nov., Ohtaekwangia cretensis sp. nov., Ohtaekwangia indiensis sp. nov., Ohtaekwangia reichenbachii sp. nov. from diverse environment.</title>
        <authorList>
            <person name="Octaviana S."/>
        </authorList>
    </citation>
    <scope>NUCLEOTIDE SEQUENCE [LARGE SCALE GENOMIC DNA]</scope>
    <source>
        <strain evidence="1 2">PWU4</strain>
    </source>
</reference>
<dbReference type="Gene3D" id="2.40.128.490">
    <property type="entry name" value="Uncharacterised protein PF14869, DUF4488"/>
    <property type="match status" value="1"/>
</dbReference>
<protein>
    <submittedName>
        <fullName evidence="1">Membrane or secreted protein</fullName>
    </submittedName>
</protein>
<gene>
    <name evidence="1" type="ORF">KK083_30040</name>
</gene>
<name>A0AAP2GSI0_9BACT</name>
<comment type="caution">
    <text evidence="1">The sequence shown here is derived from an EMBL/GenBank/DDBJ whole genome shotgun (WGS) entry which is preliminary data.</text>
</comment>
<evidence type="ECO:0000313" key="1">
    <source>
        <dbReference type="EMBL" id="MBT1701170.1"/>
    </source>
</evidence>
<proteinExistence type="predicted"/>
<dbReference type="Proteomes" id="UP001319200">
    <property type="component" value="Unassembled WGS sequence"/>
</dbReference>
<sequence length="234" mass="25854">MMMLMTGSVSVVNAQVKTSDLTGAWETGTEVKMTRIYADQIFTVTVYNVKDKQFISTAGGRWRVNGNTIVETFEFNSAKPELVGTEVSTPASLKGGKLTLMINGRKEEWTKLDDGTPGKLSGAWLITGRVRDGKMATMTPGARRTMKILSGTRFQWIAYNVDTKEFSGTGGGTYTTENGKYTENILFFSRDNSRVGASLSFDFALEDGNWRHKGLSSKGEAIEEVWTKREKIGL</sequence>
<keyword evidence="2" id="KW-1185">Reference proteome</keyword>
<dbReference type="AlphaFoldDB" id="A0AAP2GSI0"/>
<accession>A0AAP2GSI0</accession>